<dbReference type="VEuPathDB" id="FungiDB:HpaG806972"/>
<name>M4BKN9_HYAAE</name>
<feature type="region of interest" description="Disordered" evidence="1">
    <location>
        <begin position="48"/>
        <end position="78"/>
    </location>
</feature>
<dbReference type="AlphaFoldDB" id="M4BKN9"/>
<reference evidence="3" key="1">
    <citation type="journal article" date="2010" name="Science">
        <title>Signatures of adaptation to obligate biotrophy in the Hyaloperonospora arabidopsidis genome.</title>
        <authorList>
            <person name="Baxter L."/>
            <person name="Tripathy S."/>
            <person name="Ishaque N."/>
            <person name="Boot N."/>
            <person name="Cabral A."/>
            <person name="Kemen E."/>
            <person name="Thines M."/>
            <person name="Ah-Fong A."/>
            <person name="Anderson R."/>
            <person name="Badejoko W."/>
            <person name="Bittner-Eddy P."/>
            <person name="Boore J.L."/>
            <person name="Chibucos M.C."/>
            <person name="Coates M."/>
            <person name="Dehal P."/>
            <person name="Delehaunty K."/>
            <person name="Dong S."/>
            <person name="Downton P."/>
            <person name="Dumas B."/>
            <person name="Fabro G."/>
            <person name="Fronick C."/>
            <person name="Fuerstenberg S.I."/>
            <person name="Fulton L."/>
            <person name="Gaulin E."/>
            <person name="Govers F."/>
            <person name="Hughes L."/>
            <person name="Humphray S."/>
            <person name="Jiang R.H."/>
            <person name="Judelson H."/>
            <person name="Kamoun S."/>
            <person name="Kyung K."/>
            <person name="Meijer H."/>
            <person name="Minx P."/>
            <person name="Morris P."/>
            <person name="Nelson J."/>
            <person name="Phuntumart V."/>
            <person name="Qutob D."/>
            <person name="Rehmany A."/>
            <person name="Rougon-Cardoso A."/>
            <person name="Ryden P."/>
            <person name="Torto-Alalibo T."/>
            <person name="Studholme D."/>
            <person name="Wang Y."/>
            <person name="Win J."/>
            <person name="Wood J."/>
            <person name="Clifton S.W."/>
            <person name="Rogers J."/>
            <person name="Van den Ackerveken G."/>
            <person name="Jones J.D."/>
            <person name="McDowell J.M."/>
            <person name="Beynon J."/>
            <person name="Tyler B.M."/>
        </authorList>
    </citation>
    <scope>NUCLEOTIDE SEQUENCE [LARGE SCALE GENOMIC DNA]</scope>
    <source>
        <strain evidence="3">Emoy2</strain>
    </source>
</reference>
<evidence type="ECO:0000256" key="1">
    <source>
        <dbReference type="SAM" id="MobiDB-lite"/>
    </source>
</evidence>
<dbReference type="HOGENOM" id="CLU_048518_0_0_1"/>
<sequence length="452" mass="49788">MGAPLLALPSSQVGCLQVSHGDRHRRSEEDATDSYPISGRFLLYSPASSHPMSDSVHQTGTSYSSNNAGDGPEKTRDRKSWFPRFKSNWLGTFRSRQMFDCCECAVLPASARSSVSSQAGRYKGAEGKHCRCGKDQWHLAKSVEETEYNRRMEISKAFGGMRYEEAVLRLRTMGQSELDFKSSRHAIHVHRLPVEPRSTHDFASSSSSSSGLNLAKRVRSVSSGPFPSQFMKPELSSLSSLPSHTYGYDNNPAKQYSTYNPVYSNHGVEYAHAAQSRHSAEYEHLTSAVPYGDEEGFGELLEGILEDDHRGAAGAHSSGLSPNRGHACYSYYTGASALTHSSIAPLKRTMSMPSYASTPSTMVSPRRDGVGQEYSAEATRRSSLNLGANQAPSSYTTYHPALHQQSSSQQHSYHHHQQQQQQQQQQQHYHAFSRPLSMTSNTATAASTAFSA</sequence>
<feature type="region of interest" description="Disordered" evidence="1">
    <location>
        <begin position="354"/>
        <end position="430"/>
    </location>
</feature>
<evidence type="ECO:0000313" key="3">
    <source>
        <dbReference type="Proteomes" id="UP000011713"/>
    </source>
</evidence>
<dbReference type="EMBL" id="JH598357">
    <property type="status" value="NOT_ANNOTATED_CDS"/>
    <property type="molecule type" value="Genomic_DNA"/>
</dbReference>
<keyword evidence="3" id="KW-1185">Reference proteome</keyword>
<accession>M4BKN9</accession>
<feature type="compositionally biased region" description="Polar residues" evidence="1">
    <location>
        <begin position="48"/>
        <end position="68"/>
    </location>
</feature>
<feature type="compositionally biased region" description="Polar residues" evidence="1">
    <location>
        <begin position="354"/>
        <end position="363"/>
    </location>
</feature>
<dbReference type="OMA" id="VEPRSTH"/>
<dbReference type="eggNOG" id="ENOG502S34B">
    <property type="taxonomic scope" value="Eukaryota"/>
</dbReference>
<feature type="compositionally biased region" description="Low complexity" evidence="1">
    <location>
        <begin position="418"/>
        <end position="430"/>
    </location>
</feature>
<feature type="compositionally biased region" description="Polar residues" evidence="1">
    <location>
        <begin position="381"/>
        <end position="397"/>
    </location>
</feature>
<dbReference type="EnsemblProtists" id="HpaT806972">
    <property type="protein sequence ID" value="HpaP806972"/>
    <property type="gene ID" value="HpaG806972"/>
</dbReference>
<evidence type="ECO:0000313" key="2">
    <source>
        <dbReference type="EnsemblProtists" id="HpaP806972"/>
    </source>
</evidence>
<proteinExistence type="predicted"/>
<reference evidence="2" key="2">
    <citation type="submission" date="2015-06" db="UniProtKB">
        <authorList>
            <consortium name="EnsemblProtists"/>
        </authorList>
    </citation>
    <scope>IDENTIFICATION</scope>
    <source>
        <strain evidence="2">Emoy2</strain>
    </source>
</reference>
<dbReference type="Proteomes" id="UP000011713">
    <property type="component" value="Unassembled WGS sequence"/>
</dbReference>
<protein>
    <submittedName>
        <fullName evidence="2">Uncharacterized protein</fullName>
    </submittedName>
</protein>
<organism evidence="2 3">
    <name type="scientific">Hyaloperonospora arabidopsidis (strain Emoy2)</name>
    <name type="common">Downy mildew agent</name>
    <name type="synonym">Peronospora arabidopsidis</name>
    <dbReference type="NCBI Taxonomy" id="559515"/>
    <lineage>
        <taxon>Eukaryota</taxon>
        <taxon>Sar</taxon>
        <taxon>Stramenopiles</taxon>
        <taxon>Oomycota</taxon>
        <taxon>Peronosporomycetes</taxon>
        <taxon>Peronosporales</taxon>
        <taxon>Peronosporaceae</taxon>
        <taxon>Hyaloperonospora</taxon>
    </lineage>
</organism>
<dbReference type="InParanoid" id="M4BKN9"/>